<dbReference type="PANTHER" id="PTHR47738">
    <property type="entry name" value="PTS SYSTEM FRUCTOSE-LIKE EIIA COMPONENT-RELATED"/>
    <property type="match status" value="1"/>
</dbReference>
<dbReference type="EMBL" id="QUMS01000002">
    <property type="protein sequence ID" value="REG08687.1"/>
    <property type="molecule type" value="Genomic_DNA"/>
</dbReference>
<comment type="caution">
    <text evidence="2">The sequence shown here is derived from an EMBL/GenBank/DDBJ whole genome shotgun (WGS) entry which is preliminary data.</text>
</comment>
<dbReference type="InterPro" id="IPR051541">
    <property type="entry name" value="PTS_SugarTrans_NitroReg"/>
</dbReference>
<accession>A0A347ZP54</accession>
<organism evidence="2 3">
    <name type="scientific">Pelolinea submarina</name>
    <dbReference type="NCBI Taxonomy" id="913107"/>
    <lineage>
        <taxon>Bacteria</taxon>
        <taxon>Bacillati</taxon>
        <taxon>Chloroflexota</taxon>
        <taxon>Anaerolineae</taxon>
        <taxon>Anaerolineales</taxon>
        <taxon>Anaerolineaceae</taxon>
        <taxon>Pelolinea</taxon>
    </lineage>
</organism>
<dbReference type="Gene3D" id="3.40.930.10">
    <property type="entry name" value="Mannitol-specific EII, Chain A"/>
    <property type="match status" value="1"/>
</dbReference>
<dbReference type="AlphaFoldDB" id="A0A347ZP54"/>
<name>A0A347ZP54_9CHLR</name>
<dbReference type="PANTHER" id="PTHR47738:SF3">
    <property type="entry name" value="PHOSPHOTRANSFERASE SYSTEM MANNITOL_FRUCTOSE-SPECIFIC IIA DOMAIN CONTAINING PROTEIN"/>
    <property type="match status" value="1"/>
</dbReference>
<gene>
    <name evidence="2" type="ORF">DFR64_2061</name>
</gene>
<reference evidence="2 3" key="1">
    <citation type="submission" date="2018-08" db="EMBL/GenBank/DDBJ databases">
        <title>Genomic Encyclopedia of Type Strains, Phase IV (KMG-IV): sequencing the most valuable type-strain genomes for metagenomic binning, comparative biology and taxonomic classification.</title>
        <authorList>
            <person name="Goeker M."/>
        </authorList>
    </citation>
    <scope>NUCLEOTIDE SEQUENCE [LARGE SCALE GENOMIC DNA]</scope>
    <source>
        <strain evidence="2 3">DSM 23923</strain>
    </source>
</reference>
<dbReference type="InterPro" id="IPR002178">
    <property type="entry name" value="PTS_EIIA_type-2_dom"/>
</dbReference>
<protein>
    <submittedName>
        <fullName evidence="2">PTS system galactitol-specific IIA component</fullName>
    </submittedName>
</protein>
<evidence type="ECO:0000313" key="2">
    <source>
        <dbReference type="EMBL" id="REG08687.1"/>
    </source>
</evidence>
<feature type="domain" description="PTS EIIA type-2" evidence="1">
    <location>
        <begin position="4"/>
        <end position="152"/>
    </location>
</feature>
<dbReference type="CDD" id="cd00211">
    <property type="entry name" value="PTS_IIA_fru"/>
    <property type="match status" value="1"/>
</dbReference>
<keyword evidence="3" id="KW-1185">Reference proteome</keyword>
<evidence type="ECO:0000259" key="1">
    <source>
        <dbReference type="PROSITE" id="PS51094"/>
    </source>
</evidence>
<dbReference type="PROSITE" id="PS51094">
    <property type="entry name" value="PTS_EIIA_TYPE_2"/>
    <property type="match status" value="1"/>
</dbReference>
<sequence length="156" mass="17336">MSLSIFTDDMIFIHPQIQQNNQKSVIQYLCSKMIEKGIVTEAYFDEVIAREKIHPTGLPTLPIASAVPHADPIGVNRTAIALAVLEQPVTFFAMDNPLKELNVSIVFLMSFIKGDQIAVLRWVSNVLGDQNTVRKIAQSTSAQSAFQAIEPFLHNK</sequence>
<dbReference type="SUPFAM" id="SSF55804">
    <property type="entry name" value="Phoshotransferase/anion transport protein"/>
    <property type="match status" value="1"/>
</dbReference>
<proteinExistence type="predicted"/>
<evidence type="ECO:0000313" key="3">
    <source>
        <dbReference type="Proteomes" id="UP000256388"/>
    </source>
</evidence>
<dbReference type="Proteomes" id="UP000256388">
    <property type="component" value="Unassembled WGS sequence"/>
</dbReference>
<dbReference type="InterPro" id="IPR016152">
    <property type="entry name" value="PTrfase/Anion_transptr"/>
</dbReference>
<dbReference type="Pfam" id="PF00359">
    <property type="entry name" value="PTS_EIIA_2"/>
    <property type="match status" value="1"/>
</dbReference>
<dbReference type="OrthoDB" id="95585at2"/>
<dbReference type="RefSeq" id="WP_116225334.1">
    <property type="nucleotide sequence ID" value="NZ_AP018437.1"/>
</dbReference>